<dbReference type="PROSITE" id="PS51186">
    <property type="entry name" value="GNAT"/>
    <property type="match status" value="1"/>
</dbReference>
<organism evidence="3 4">
    <name type="scientific">Vibrio variabilis</name>
    <dbReference type="NCBI Taxonomy" id="990271"/>
    <lineage>
        <taxon>Bacteria</taxon>
        <taxon>Pseudomonadati</taxon>
        <taxon>Pseudomonadota</taxon>
        <taxon>Gammaproteobacteria</taxon>
        <taxon>Vibrionales</taxon>
        <taxon>Vibrionaceae</taxon>
        <taxon>Vibrio</taxon>
    </lineage>
</organism>
<dbReference type="SUPFAM" id="SSF55729">
    <property type="entry name" value="Acyl-CoA N-acyltransferases (Nat)"/>
    <property type="match status" value="1"/>
</dbReference>
<dbReference type="InterPro" id="IPR000182">
    <property type="entry name" value="GNAT_dom"/>
</dbReference>
<proteinExistence type="predicted"/>
<accession>A0ABQ0JRG4</accession>
<feature type="domain" description="N-acetyltransferase" evidence="2">
    <location>
        <begin position="5"/>
        <end position="157"/>
    </location>
</feature>
<dbReference type="InterPro" id="IPR016181">
    <property type="entry name" value="Acyl_CoA_acyltransferase"/>
</dbReference>
<reference evidence="4" key="1">
    <citation type="submission" date="2014-09" db="EMBL/GenBank/DDBJ databases">
        <title>Vibrio variabilis JCM 19239. (C206) whole genome shotgun sequence.</title>
        <authorList>
            <person name="Sawabe T."/>
            <person name="Meirelles P."/>
            <person name="Nakanishi M."/>
            <person name="Sayaka M."/>
            <person name="Hattori M."/>
            <person name="Ohkuma M."/>
        </authorList>
    </citation>
    <scope>NUCLEOTIDE SEQUENCE [LARGE SCALE GENOMIC DNA]</scope>
    <source>
        <strain evidence="4">JCM 19239</strain>
    </source>
</reference>
<evidence type="ECO:0000313" key="3">
    <source>
        <dbReference type="EMBL" id="GAL31342.1"/>
    </source>
</evidence>
<dbReference type="EMBL" id="BBMS01000152">
    <property type="protein sequence ID" value="GAL31342.1"/>
    <property type="molecule type" value="Genomic_DNA"/>
</dbReference>
<name>A0ABQ0JRG4_9VIBR</name>
<dbReference type="InterPro" id="IPR050769">
    <property type="entry name" value="NAT_camello-type"/>
</dbReference>
<keyword evidence="4" id="KW-1185">Reference proteome</keyword>
<dbReference type="Gene3D" id="3.40.630.30">
    <property type="match status" value="1"/>
</dbReference>
<dbReference type="PANTHER" id="PTHR13947:SF37">
    <property type="entry name" value="LD18367P"/>
    <property type="match status" value="1"/>
</dbReference>
<dbReference type="CDD" id="cd04301">
    <property type="entry name" value="NAT_SF"/>
    <property type="match status" value="1"/>
</dbReference>
<dbReference type="Pfam" id="PF13508">
    <property type="entry name" value="Acetyltransf_7"/>
    <property type="match status" value="1"/>
</dbReference>
<sequence>MITDNQLRAMLQNDLPAVKSIIDANEMFPSEYLDEMTSEYFSGDSQEVWTVAEDEKAGIVAVAFCSPERMTEGTWNLLMIAVQPDYQGVGIGKAMMQHAESQVKGQEARILLVETSGLPEYEKTREFYPKCGYKPVAVIPDYYDAGDDKVVFWKSFQD</sequence>
<protein>
    <submittedName>
        <fullName evidence="3">Histone acetyltransferase HPA2 and related acetyltransferases</fullName>
    </submittedName>
</protein>
<evidence type="ECO:0000313" key="4">
    <source>
        <dbReference type="Proteomes" id="UP000029223"/>
    </source>
</evidence>
<evidence type="ECO:0000259" key="2">
    <source>
        <dbReference type="PROSITE" id="PS51186"/>
    </source>
</evidence>
<gene>
    <name evidence="3" type="ORF">JCM19239_6612</name>
</gene>
<comment type="caution">
    <text evidence="3">The sequence shown here is derived from an EMBL/GenBank/DDBJ whole genome shotgun (WGS) entry which is preliminary data.</text>
</comment>
<keyword evidence="1" id="KW-0808">Transferase</keyword>
<dbReference type="Proteomes" id="UP000029223">
    <property type="component" value="Unassembled WGS sequence"/>
</dbReference>
<evidence type="ECO:0000256" key="1">
    <source>
        <dbReference type="ARBA" id="ARBA00022679"/>
    </source>
</evidence>
<dbReference type="PANTHER" id="PTHR13947">
    <property type="entry name" value="GNAT FAMILY N-ACETYLTRANSFERASE"/>
    <property type="match status" value="1"/>
</dbReference>